<gene>
    <name evidence="1" type="ORF">LL038_22570</name>
</gene>
<protein>
    <submittedName>
        <fullName evidence="1">Uncharacterized protein</fullName>
    </submittedName>
</protein>
<evidence type="ECO:0000313" key="2">
    <source>
        <dbReference type="Proteomes" id="UP001164733"/>
    </source>
</evidence>
<dbReference type="AlphaFoldDB" id="A0AA47EHH6"/>
<dbReference type="EMBL" id="CP086239">
    <property type="protein sequence ID" value="WAG60272.1"/>
    <property type="molecule type" value="Genomic_DNA"/>
</dbReference>
<reference evidence="1" key="1">
    <citation type="submission" date="2021-11" db="EMBL/GenBank/DDBJ databases">
        <title>Clostridia strains as spoilage organisms.</title>
        <authorList>
            <person name="Wambui J."/>
            <person name="Stevens M.J.A."/>
            <person name="Stephan R."/>
        </authorList>
    </citation>
    <scope>NUCLEOTIDE SEQUENCE</scope>
    <source>
        <strain evidence="1">CF009</strain>
    </source>
</reference>
<dbReference type="RefSeq" id="WP_268055938.1">
    <property type="nucleotide sequence ID" value="NZ_CP086239.1"/>
</dbReference>
<dbReference type="Proteomes" id="UP001164733">
    <property type="component" value="Chromosome"/>
</dbReference>
<accession>A0AA47EHH6</accession>
<organism evidence="1 2">
    <name type="scientific">Clostridium estertheticum</name>
    <dbReference type="NCBI Taxonomy" id="238834"/>
    <lineage>
        <taxon>Bacteria</taxon>
        <taxon>Bacillati</taxon>
        <taxon>Bacillota</taxon>
        <taxon>Clostridia</taxon>
        <taxon>Eubacteriales</taxon>
        <taxon>Clostridiaceae</taxon>
        <taxon>Clostridium</taxon>
    </lineage>
</organism>
<name>A0AA47EHH6_9CLOT</name>
<sequence>MTMDIGVTQSITELQQAEQNFKYAAPEFVAIAIMQLLAARMKVDILLRLKKQSGATPIDP</sequence>
<proteinExistence type="predicted"/>
<evidence type="ECO:0000313" key="1">
    <source>
        <dbReference type="EMBL" id="WAG60272.1"/>
    </source>
</evidence>